<gene>
    <name evidence="2" type="ORF">AYI68_g4329</name>
</gene>
<reference evidence="2 3" key="1">
    <citation type="journal article" date="2016" name="Mol. Biol. Evol.">
        <title>Genome-Wide Survey of Gut Fungi (Harpellales) Reveals the First Horizontally Transferred Ubiquitin Gene from a Mosquito Host.</title>
        <authorList>
            <person name="Wang Y."/>
            <person name="White M.M."/>
            <person name="Kvist S."/>
            <person name="Moncalvo J.M."/>
        </authorList>
    </citation>
    <scope>NUCLEOTIDE SEQUENCE [LARGE SCALE GENOMIC DNA]</scope>
    <source>
        <strain evidence="2 3">ALG-7-W6</strain>
    </source>
</reference>
<feature type="transmembrane region" description="Helical" evidence="1">
    <location>
        <begin position="326"/>
        <end position="343"/>
    </location>
</feature>
<feature type="transmembrane region" description="Helical" evidence="1">
    <location>
        <begin position="289"/>
        <end position="306"/>
    </location>
</feature>
<proteinExistence type="predicted"/>
<dbReference type="InterPro" id="IPR026749">
    <property type="entry name" value="Tmem135"/>
</dbReference>
<protein>
    <submittedName>
        <fullName evidence="2">Transmembrane protein 135</fullName>
    </submittedName>
</protein>
<comment type="caution">
    <text evidence="2">The sequence shown here is derived from an EMBL/GenBank/DDBJ whole genome shotgun (WGS) entry which is preliminary data.</text>
</comment>
<accession>A0A1R0GXE2</accession>
<feature type="transmembrane region" description="Helical" evidence="1">
    <location>
        <begin position="124"/>
        <end position="144"/>
    </location>
</feature>
<dbReference type="PANTHER" id="PTHR12459">
    <property type="entry name" value="TRANSMEMBRANE PROTEIN 135-RELATED"/>
    <property type="match status" value="1"/>
</dbReference>
<dbReference type="PANTHER" id="PTHR12459:SF15">
    <property type="entry name" value="TRANSMEMBRANE PROTEIN 135"/>
    <property type="match status" value="1"/>
</dbReference>
<name>A0A1R0GXE2_9FUNG</name>
<keyword evidence="1 2" id="KW-0812">Transmembrane</keyword>
<evidence type="ECO:0000313" key="2">
    <source>
        <dbReference type="EMBL" id="OLY81559.1"/>
    </source>
</evidence>
<dbReference type="Proteomes" id="UP000187455">
    <property type="component" value="Unassembled WGS sequence"/>
</dbReference>
<evidence type="ECO:0000313" key="3">
    <source>
        <dbReference type="Proteomes" id="UP000187455"/>
    </source>
</evidence>
<keyword evidence="3" id="KW-1185">Reference proteome</keyword>
<evidence type="ECO:0000256" key="1">
    <source>
        <dbReference type="SAM" id="Phobius"/>
    </source>
</evidence>
<dbReference type="AlphaFoldDB" id="A0A1R0GXE2"/>
<keyword evidence="1" id="KW-0472">Membrane</keyword>
<keyword evidence="1" id="KW-1133">Transmembrane helix</keyword>
<sequence length="344" mass="39117">MSSPSLFIFDNFFEVIARLTSFALTDSEKEKVVKGFKTFHEKLSSISSANLKRLAEQAESKKHQKPTCKHEGCNCLQNSIRGFIRAFIAGLGVKYLIDLIPAIIKLQLFKKPGVLLGLFKKDNIQFATFLSALIGLYKGFLCAIRNFRRAYGLVPKSDESVDTDWLNSFLAALAAGSIAIRLDKNRNRQFTILLYMLTRSVQFNVCFLYNKWYEQRTERLRRSSLLNRTRSEPSLLIKKDSGMSLSKNLQGMKMLGTDSSKKSQNKSSSKDGDVTKDWVYYFDKFVRKLAPVAVASVGACIVVYVFCTEYQISPVSHLSNIFLHNIFFYNAYLLINLGTHFSFV</sequence>
<organism evidence="2 3">
    <name type="scientific">Smittium mucronatum</name>
    <dbReference type="NCBI Taxonomy" id="133383"/>
    <lineage>
        <taxon>Eukaryota</taxon>
        <taxon>Fungi</taxon>
        <taxon>Fungi incertae sedis</taxon>
        <taxon>Zoopagomycota</taxon>
        <taxon>Kickxellomycotina</taxon>
        <taxon>Harpellomycetes</taxon>
        <taxon>Harpellales</taxon>
        <taxon>Legeriomycetaceae</taxon>
        <taxon>Smittium</taxon>
    </lineage>
</organism>
<feature type="transmembrane region" description="Helical" evidence="1">
    <location>
        <begin position="86"/>
        <end position="104"/>
    </location>
</feature>
<dbReference type="EMBL" id="LSSL01002348">
    <property type="protein sequence ID" value="OLY81559.1"/>
    <property type="molecule type" value="Genomic_DNA"/>
</dbReference>
<dbReference type="OrthoDB" id="291792at2759"/>